<feature type="compositionally biased region" description="Low complexity" evidence="1">
    <location>
        <begin position="85"/>
        <end position="94"/>
    </location>
</feature>
<dbReference type="InterPro" id="IPR016130">
    <property type="entry name" value="Tyr_Pase_AS"/>
</dbReference>
<evidence type="ECO:0000256" key="1">
    <source>
        <dbReference type="SAM" id="MobiDB-lite"/>
    </source>
</evidence>
<evidence type="ECO:0000313" key="3">
    <source>
        <dbReference type="Proteomes" id="UP000325440"/>
    </source>
</evidence>
<reference evidence="2 3" key="1">
    <citation type="submission" date="2019-08" db="EMBL/GenBank/DDBJ databases">
        <authorList>
            <person name="Alioto T."/>
            <person name="Alioto T."/>
            <person name="Gomez Garrido J."/>
        </authorList>
    </citation>
    <scope>NUCLEOTIDE SEQUENCE [LARGE SCALE GENOMIC DNA]</scope>
</reference>
<dbReference type="Gene3D" id="3.90.190.10">
    <property type="entry name" value="Protein tyrosine phosphatase superfamily"/>
    <property type="match status" value="1"/>
</dbReference>
<gene>
    <name evidence="2" type="ORF">CINCED_3A005390</name>
</gene>
<dbReference type="AlphaFoldDB" id="A0A5E4LZC2"/>
<evidence type="ECO:0000313" key="2">
    <source>
        <dbReference type="EMBL" id="VVC25067.1"/>
    </source>
</evidence>
<dbReference type="EMBL" id="CABPRJ010000008">
    <property type="protein sequence ID" value="VVC25067.1"/>
    <property type="molecule type" value="Genomic_DNA"/>
</dbReference>
<dbReference type="Proteomes" id="UP000325440">
    <property type="component" value="Unassembled WGS sequence"/>
</dbReference>
<proteinExistence type="predicted"/>
<feature type="compositionally biased region" description="Polar residues" evidence="1">
    <location>
        <begin position="109"/>
        <end position="138"/>
    </location>
</feature>
<keyword evidence="3" id="KW-1185">Reference proteome</keyword>
<feature type="region of interest" description="Disordered" evidence="1">
    <location>
        <begin position="74"/>
        <end position="138"/>
    </location>
</feature>
<dbReference type="PROSITE" id="PS00383">
    <property type="entry name" value="TYR_PHOSPHATASE_1"/>
    <property type="match status" value="1"/>
</dbReference>
<organism evidence="2 3">
    <name type="scientific">Cinara cedri</name>
    <dbReference type="NCBI Taxonomy" id="506608"/>
    <lineage>
        <taxon>Eukaryota</taxon>
        <taxon>Metazoa</taxon>
        <taxon>Ecdysozoa</taxon>
        <taxon>Arthropoda</taxon>
        <taxon>Hexapoda</taxon>
        <taxon>Insecta</taxon>
        <taxon>Pterygota</taxon>
        <taxon>Neoptera</taxon>
        <taxon>Paraneoptera</taxon>
        <taxon>Hemiptera</taxon>
        <taxon>Sternorrhyncha</taxon>
        <taxon>Aphidomorpha</taxon>
        <taxon>Aphidoidea</taxon>
        <taxon>Aphididae</taxon>
        <taxon>Lachninae</taxon>
        <taxon>Cinara</taxon>
    </lineage>
</organism>
<dbReference type="InterPro" id="IPR029021">
    <property type="entry name" value="Prot-tyrosine_phosphatase-like"/>
</dbReference>
<accession>A0A5E4LZC2</accession>
<dbReference type="GO" id="GO:0004438">
    <property type="term" value="F:phosphatidylinositol-3-phosphate phosphatase activity"/>
    <property type="evidence" value="ECO:0007669"/>
    <property type="project" value="InterPro"/>
</dbReference>
<protein>
    <submittedName>
        <fullName evidence="2">Protein-tyrosine phosphatase-like,Protein-tyrosine phosphatase, active site</fullName>
    </submittedName>
</protein>
<feature type="compositionally biased region" description="Basic and acidic residues" evidence="1">
    <location>
        <begin position="74"/>
        <end position="84"/>
    </location>
</feature>
<dbReference type="OrthoDB" id="2408718at2759"/>
<dbReference type="InterPro" id="IPR039802">
    <property type="entry name" value="MTMR14"/>
</dbReference>
<dbReference type="PANTHER" id="PTHR13524">
    <property type="entry name" value="MYOTUBULARIN-RELATED"/>
    <property type="match status" value="1"/>
</dbReference>
<dbReference type="PANTHER" id="PTHR13524:SF2">
    <property type="entry name" value="MYOTUBULARIN-RELATED PROTEIN 14"/>
    <property type="match status" value="1"/>
</dbReference>
<name>A0A5E4LZC2_9HEMI</name>
<dbReference type="SUPFAM" id="SSF52799">
    <property type="entry name" value="(Phosphotyrosine protein) phosphatases II"/>
    <property type="match status" value="1"/>
</dbReference>
<sequence length="667" mass="76934">MDKNIVTEEDISSLIGRFAKETFRCNNSGPFGTDVMEKCLNLLRLDYKFMIIDNSKGRINEQYPHKIPILQHERFSSRGLRSDRTSSSSSSVDDISPKGNSNRKRNSLGAPSSSINSSPEPYVRSQSPRFNSPKKTSEINGTDIVSIDTLISEAKFARCRNRFVVPVILFQGKYICRSSTIARMTEIGLGTATEKGLCFEEFRQLDKKRMCDVELLQAWKVGTIFDLMVENEKQKYLLSVTSSEKVDDTQKYAIFRIIPTPYPGCEFFLDFKKNNYNSEGLMFNWSDPSIDSTLNVKPNPAVDQLDIQWSSYKDWDLRQLTENYLILMLKYIWCSSKGILVHCISGWDRTPMFISLIRMSLWADGAIHKSLSPSQILYLTLGYDWYLFGHNLENRLEKGEDIMHFCFHFLKYIFSDNFKTPSNFSAVTAPSSPKYSSYMGEFDLTELDQLDIRSRNNSNGSTEDLTNGKPFDTLDDYHSQFDFEQTTTTKIKSIKKPAEKFCVKETIYELEDIEDDDDDDLMIMADELETKRYKCSSLRRRHQSARSSDLDFDYDDCEIAEFERTLPVDMPPSQRHTRTYSNSSETDEWSIVTQTGSLNGTDLSENRFRSISSRETRLSAVRELFYKCYSIYGYKTDGPEAISIKMSTDTKTPKSLKLDLYNCVHRY</sequence>